<proteinExistence type="predicted"/>
<gene>
    <name evidence="1" type="ORF">J2Z31_005268</name>
</gene>
<organism evidence="1 2">
    <name type="scientific">Sinorhizobium kostiense</name>
    <dbReference type="NCBI Taxonomy" id="76747"/>
    <lineage>
        <taxon>Bacteria</taxon>
        <taxon>Pseudomonadati</taxon>
        <taxon>Pseudomonadota</taxon>
        <taxon>Alphaproteobacteria</taxon>
        <taxon>Hyphomicrobiales</taxon>
        <taxon>Rhizobiaceae</taxon>
        <taxon>Sinorhizobium/Ensifer group</taxon>
        <taxon>Sinorhizobium</taxon>
    </lineage>
</organism>
<keyword evidence="2" id="KW-1185">Reference proteome</keyword>
<name>A0ABS4RA61_9HYPH</name>
<dbReference type="RefSeq" id="WP_209606004.1">
    <property type="nucleotide sequence ID" value="NZ_JAGILA010000009.1"/>
</dbReference>
<evidence type="ECO:0000313" key="2">
    <source>
        <dbReference type="Proteomes" id="UP000730739"/>
    </source>
</evidence>
<dbReference type="Proteomes" id="UP000730739">
    <property type="component" value="Unassembled WGS sequence"/>
</dbReference>
<evidence type="ECO:0000313" key="1">
    <source>
        <dbReference type="EMBL" id="MBP2238727.1"/>
    </source>
</evidence>
<comment type="caution">
    <text evidence="1">The sequence shown here is derived from an EMBL/GenBank/DDBJ whole genome shotgun (WGS) entry which is preliminary data.</text>
</comment>
<evidence type="ECO:0008006" key="3">
    <source>
        <dbReference type="Google" id="ProtNLM"/>
    </source>
</evidence>
<protein>
    <recommendedName>
        <fullName evidence="3">Phosphoglycerate kinase</fullName>
    </recommendedName>
</protein>
<reference evidence="1 2" key="1">
    <citation type="submission" date="2021-03" db="EMBL/GenBank/DDBJ databases">
        <title>Genomic Encyclopedia of Type Strains, Phase IV (KMG-IV): sequencing the most valuable type-strain genomes for metagenomic binning, comparative biology and taxonomic classification.</title>
        <authorList>
            <person name="Goeker M."/>
        </authorList>
    </citation>
    <scope>NUCLEOTIDE SEQUENCE [LARGE SCALE GENOMIC DNA]</scope>
    <source>
        <strain evidence="1 2">DSM 13372</strain>
    </source>
</reference>
<accession>A0ABS4RA61</accession>
<dbReference type="EMBL" id="JAGILA010000009">
    <property type="protein sequence ID" value="MBP2238727.1"/>
    <property type="molecule type" value="Genomic_DNA"/>
</dbReference>
<sequence>MGLDMYACTLREPPAAPVDFEVEEATTALHYWRKHPNLHGWMERLYREKGGTHANFNCINLQLTADDLDRLETAICDRTLPPTEGFFFGVSDGSEVDDDLAFVAKARDALAAGLAIFYVSWW</sequence>